<keyword evidence="1" id="KW-0472">Membrane</keyword>
<feature type="transmembrane region" description="Helical" evidence="1">
    <location>
        <begin position="173"/>
        <end position="191"/>
    </location>
</feature>
<evidence type="ECO:0000313" key="3">
    <source>
        <dbReference type="Proteomes" id="UP000655420"/>
    </source>
</evidence>
<comment type="caution">
    <text evidence="2">The sequence shown here is derived from an EMBL/GenBank/DDBJ whole genome shotgun (WGS) entry which is preliminary data.</text>
</comment>
<sequence length="251" mass="26415">MNPFDLERCSPLRLATALFRAHYGLCATAVLLLTGLDTLVEAGVLRRAAGPGEMIVEIAALVAAHRTLLTRNGFAGGGHGEDQPDFRIVWRILWRLLAVAIGIGLLALLVVMPVLPGGMPDAAKAVAAIAIGLLGYGAFLAFFGTFVPDLVLGGTGSFAAALARGRQQARRTFRALLVYSFGVTVLVQVAANLPQFAGIPLSPYDAASRSVHWLGIIPAMLRSASIILAVLMTAAILSRAYAQAEVQARMS</sequence>
<keyword evidence="3" id="KW-1185">Reference proteome</keyword>
<dbReference type="AlphaFoldDB" id="A0A8J7M6G8"/>
<feature type="transmembrane region" description="Helical" evidence="1">
    <location>
        <begin position="92"/>
        <end position="115"/>
    </location>
</feature>
<keyword evidence="1" id="KW-0812">Transmembrane</keyword>
<gene>
    <name evidence="2" type="ORF">H0I76_07995</name>
</gene>
<feature type="transmembrane region" description="Helical" evidence="1">
    <location>
        <begin position="211"/>
        <end position="237"/>
    </location>
</feature>
<name>A0A8J7M6G8_9RHOB</name>
<dbReference type="RefSeq" id="WP_200609083.1">
    <property type="nucleotide sequence ID" value="NZ_JAEHHL010000004.1"/>
</dbReference>
<keyword evidence="1" id="KW-1133">Transmembrane helix</keyword>
<protein>
    <submittedName>
        <fullName evidence="2">Uncharacterized protein</fullName>
    </submittedName>
</protein>
<dbReference type="EMBL" id="JAEHHL010000004">
    <property type="protein sequence ID" value="MBK0399126.1"/>
    <property type="molecule type" value="Genomic_DNA"/>
</dbReference>
<organism evidence="2 3">
    <name type="scientific">Thermohalobaculum xanthum</name>
    <dbReference type="NCBI Taxonomy" id="2753746"/>
    <lineage>
        <taxon>Bacteria</taxon>
        <taxon>Pseudomonadati</taxon>
        <taxon>Pseudomonadota</taxon>
        <taxon>Alphaproteobacteria</taxon>
        <taxon>Rhodobacterales</taxon>
        <taxon>Paracoccaceae</taxon>
        <taxon>Thermohalobaculum</taxon>
    </lineage>
</organism>
<accession>A0A8J7M6G8</accession>
<dbReference type="Proteomes" id="UP000655420">
    <property type="component" value="Unassembled WGS sequence"/>
</dbReference>
<proteinExistence type="predicted"/>
<evidence type="ECO:0000313" key="2">
    <source>
        <dbReference type="EMBL" id="MBK0399126.1"/>
    </source>
</evidence>
<reference evidence="2" key="1">
    <citation type="submission" date="2020-12" db="EMBL/GenBank/DDBJ databases">
        <title>Bacterial taxonomy.</title>
        <authorList>
            <person name="Pan X."/>
        </authorList>
    </citation>
    <scope>NUCLEOTIDE SEQUENCE</scope>
    <source>
        <strain evidence="2">M0105</strain>
    </source>
</reference>
<evidence type="ECO:0000256" key="1">
    <source>
        <dbReference type="SAM" id="Phobius"/>
    </source>
</evidence>
<feature type="transmembrane region" description="Helical" evidence="1">
    <location>
        <begin position="127"/>
        <end position="152"/>
    </location>
</feature>